<dbReference type="OrthoDB" id="6367122at2759"/>
<keyword evidence="3" id="KW-1185">Reference proteome</keyword>
<evidence type="ECO:0000313" key="2">
    <source>
        <dbReference type="EMBL" id="MPC56652.1"/>
    </source>
</evidence>
<dbReference type="AlphaFoldDB" id="A0A5B7GCL0"/>
<evidence type="ECO:0000313" key="3">
    <source>
        <dbReference type="Proteomes" id="UP000324222"/>
    </source>
</evidence>
<reference evidence="2 3" key="1">
    <citation type="submission" date="2019-05" db="EMBL/GenBank/DDBJ databases">
        <title>Another draft genome of Portunus trituberculatus and its Hox gene families provides insights of decapod evolution.</title>
        <authorList>
            <person name="Jeong J.-H."/>
            <person name="Song I."/>
            <person name="Kim S."/>
            <person name="Choi T."/>
            <person name="Kim D."/>
            <person name="Ryu S."/>
            <person name="Kim W."/>
        </authorList>
    </citation>
    <scope>NUCLEOTIDE SEQUENCE [LARGE SCALE GENOMIC DNA]</scope>
    <source>
        <tissue evidence="2">Muscle</tissue>
    </source>
</reference>
<protein>
    <submittedName>
        <fullName evidence="2">Uncharacterized protein</fullName>
    </submittedName>
</protein>
<gene>
    <name evidence="2" type="ORF">E2C01_050617</name>
</gene>
<sequence>MEMPGKDVGPPPQATEPPIGNLKLDWEEIAAQAVMQRWVSFILPTIRPVTWSVVDTKKLLDAVSLLRTGPHIPWAQCESFRCGNQMRSGSISTCVPAW</sequence>
<name>A0A5B7GCL0_PORTR</name>
<accession>A0A5B7GCL0</accession>
<proteinExistence type="predicted"/>
<evidence type="ECO:0000256" key="1">
    <source>
        <dbReference type="SAM" id="MobiDB-lite"/>
    </source>
</evidence>
<feature type="region of interest" description="Disordered" evidence="1">
    <location>
        <begin position="1"/>
        <end position="20"/>
    </location>
</feature>
<organism evidence="2 3">
    <name type="scientific">Portunus trituberculatus</name>
    <name type="common">Swimming crab</name>
    <name type="synonym">Neptunus trituberculatus</name>
    <dbReference type="NCBI Taxonomy" id="210409"/>
    <lineage>
        <taxon>Eukaryota</taxon>
        <taxon>Metazoa</taxon>
        <taxon>Ecdysozoa</taxon>
        <taxon>Arthropoda</taxon>
        <taxon>Crustacea</taxon>
        <taxon>Multicrustacea</taxon>
        <taxon>Malacostraca</taxon>
        <taxon>Eumalacostraca</taxon>
        <taxon>Eucarida</taxon>
        <taxon>Decapoda</taxon>
        <taxon>Pleocyemata</taxon>
        <taxon>Brachyura</taxon>
        <taxon>Eubrachyura</taxon>
        <taxon>Portunoidea</taxon>
        <taxon>Portunidae</taxon>
        <taxon>Portuninae</taxon>
        <taxon>Portunus</taxon>
    </lineage>
</organism>
<comment type="caution">
    <text evidence="2">The sequence shown here is derived from an EMBL/GenBank/DDBJ whole genome shotgun (WGS) entry which is preliminary data.</text>
</comment>
<dbReference type="EMBL" id="VSRR010014128">
    <property type="protein sequence ID" value="MPC56652.1"/>
    <property type="molecule type" value="Genomic_DNA"/>
</dbReference>
<dbReference type="Proteomes" id="UP000324222">
    <property type="component" value="Unassembled WGS sequence"/>
</dbReference>